<keyword evidence="2" id="KW-0479">Metal-binding</keyword>
<name>A0A1Z5TDI0_HORWE</name>
<feature type="compositionally biased region" description="Basic residues" evidence="6">
    <location>
        <begin position="421"/>
        <end position="433"/>
    </location>
</feature>
<keyword evidence="5" id="KW-0539">Nucleus</keyword>
<reference evidence="9 10" key="1">
    <citation type="submission" date="2017-01" db="EMBL/GenBank/DDBJ databases">
        <title>The recent genome duplication of the halophilic yeast Hortaea werneckii: insights from long-read sequencing.</title>
        <authorList>
            <person name="Sinha S."/>
            <person name="Flibotte S."/>
            <person name="Neira M."/>
            <person name="Lenassi M."/>
            <person name="Gostincar C."/>
            <person name="Stajich J.E."/>
            <person name="Nislow C.E."/>
        </authorList>
    </citation>
    <scope>NUCLEOTIDE SEQUENCE [LARGE SCALE GENOMIC DNA]</scope>
    <source>
        <strain evidence="9 10">EXF-2000</strain>
    </source>
</reference>
<dbReference type="OrthoDB" id="2592092at2759"/>
<dbReference type="PANTHER" id="PTHR15835">
    <property type="entry name" value="NUCLEAR-INTERACTING PARTNER OF ALK"/>
    <property type="match status" value="1"/>
</dbReference>
<evidence type="ECO:0000259" key="8">
    <source>
        <dbReference type="Pfam" id="PF08600"/>
    </source>
</evidence>
<evidence type="ECO:0000256" key="4">
    <source>
        <dbReference type="ARBA" id="ARBA00022833"/>
    </source>
</evidence>
<dbReference type="Proteomes" id="UP000194280">
    <property type="component" value="Unassembled WGS sequence"/>
</dbReference>
<feature type="compositionally biased region" description="Acidic residues" evidence="6">
    <location>
        <begin position="149"/>
        <end position="166"/>
    </location>
</feature>
<comment type="subcellular location">
    <subcellularLocation>
        <location evidence="1">Nucleus</location>
    </subcellularLocation>
</comment>
<feature type="domain" description="C3HC-type" evidence="7">
    <location>
        <begin position="77"/>
        <end position="230"/>
    </location>
</feature>
<dbReference type="Pfam" id="PF08600">
    <property type="entry name" value="NuBaID_C"/>
    <property type="match status" value="1"/>
</dbReference>
<gene>
    <name evidence="9" type="ORF">BTJ68_05917</name>
</gene>
<dbReference type="VEuPathDB" id="FungiDB:BTJ68_05917"/>
<dbReference type="InterPro" id="IPR013909">
    <property type="entry name" value="NuBaID_C"/>
</dbReference>
<feature type="region of interest" description="Disordered" evidence="6">
    <location>
        <begin position="13"/>
        <end position="78"/>
    </location>
</feature>
<protein>
    <recommendedName>
        <fullName evidence="11">C3HC-type domain-containing protein</fullName>
    </recommendedName>
</protein>
<feature type="region of interest" description="Disordered" evidence="6">
    <location>
        <begin position="372"/>
        <end position="454"/>
    </location>
</feature>
<comment type="caution">
    <text evidence="9">The sequence shown here is derived from an EMBL/GenBank/DDBJ whole genome shotgun (WGS) entry which is preliminary data.</text>
</comment>
<keyword evidence="10" id="KW-1185">Reference proteome</keyword>
<dbReference type="InParanoid" id="A0A1Z5TDI0"/>
<evidence type="ECO:0000256" key="5">
    <source>
        <dbReference type="ARBA" id="ARBA00023242"/>
    </source>
</evidence>
<evidence type="ECO:0000256" key="2">
    <source>
        <dbReference type="ARBA" id="ARBA00022723"/>
    </source>
</evidence>
<feature type="compositionally biased region" description="Basic and acidic residues" evidence="6">
    <location>
        <begin position="405"/>
        <end position="420"/>
    </location>
</feature>
<keyword evidence="4" id="KW-0862">Zinc</keyword>
<organism evidence="9 10">
    <name type="scientific">Hortaea werneckii EXF-2000</name>
    <dbReference type="NCBI Taxonomy" id="1157616"/>
    <lineage>
        <taxon>Eukaryota</taxon>
        <taxon>Fungi</taxon>
        <taxon>Dikarya</taxon>
        <taxon>Ascomycota</taxon>
        <taxon>Pezizomycotina</taxon>
        <taxon>Dothideomycetes</taxon>
        <taxon>Dothideomycetidae</taxon>
        <taxon>Mycosphaerellales</taxon>
        <taxon>Teratosphaeriaceae</taxon>
        <taxon>Hortaea</taxon>
    </lineage>
</organism>
<evidence type="ECO:0000259" key="7">
    <source>
        <dbReference type="Pfam" id="PF07967"/>
    </source>
</evidence>
<evidence type="ECO:0000256" key="3">
    <source>
        <dbReference type="ARBA" id="ARBA00022771"/>
    </source>
</evidence>
<dbReference type="STRING" id="1157616.A0A1Z5TDI0"/>
<evidence type="ECO:0000313" key="10">
    <source>
        <dbReference type="Proteomes" id="UP000194280"/>
    </source>
</evidence>
<evidence type="ECO:0000256" key="1">
    <source>
        <dbReference type="ARBA" id="ARBA00004123"/>
    </source>
</evidence>
<dbReference type="PANTHER" id="PTHR15835:SF6">
    <property type="entry name" value="ZINC FINGER C3HC-TYPE PROTEIN 1"/>
    <property type="match status" value="1"/>
</dbReference>
<sequence length="454" mass="50518">MAEAIATKKRNFYKSLDAFNNPNPSSTSVATEPATKRPRRNLSAASAASRLTTATANHPATPAKPNQSPKPPPAFSPWSQDTFLARLRTFSRVSLWHPKPQSISEVKWAKRGWSCVDVNTVACKGCCGKRVVVSLDFAKTESVNRGEDVEGDGDNGEAQENSEQDEDELEAALALKYQALIVDGHSDSCPWRRTGCPDDIYRLQVIRAASWQLELRRRYQSLHQISDAIREVTLRGSSQDKQSLIPIDQLLADLPADVLGPPGEEQPAPEDSLKALEIAMHGWKGSEDSGNELLHCDACFQRVGLWMYQPGYKPARSSSDDEDQTAIVDLVELHREHCPWRNPDNQCALGTLKGLNACQVLQTCVSAFVKDERRRDERQRKSVHQPETTEDEQEAESSPPSPAPSRDEIEKQDKERESRLKRLKSLFTIKRKSTVVAPPNPKPSIVGKRPATRG</sequence>
<evidence type="ECO:0000313" key="9">
    <source>
        <dbReference type="EMBL" id="OTA34089.1"/>
    </source>
</evidence>
<dbReference type="EMBL" id="MUNK01000065">
    <property type="protein sequence ID" value="OTA34089.1"/>
    <property type="molecule type" value="Genomic_DNA"/>
</dbReference>
<dbReference type="GO" id="GO:0005634">
    <property type="term" value="C:nucleus"/>
    <property type="evidence" value="ECO:0007669"/>
    <property type="project" value="UniProtKB-SubCell"/>
</dbReference>
<dbReference type="AlphaFoldDB" id="A0A1Z5TDI0"/>
<evidence type="ECO:0008006" key="11">
    <source>
        <dbReference type="Google" id="ProtNLM"/>
    </source>
</evidence>
<evidence type="ECO:0000256" key="6">
    <source>
        <dbReference type="SAM" id="MobiDB-lite"/>
    </source>
</evidence>
<feature type="compositionally biased region" description="Polar residues" evidence="6">
    <location>
        <begin position="18"/>
        <end position="30"/>
    </location>
</feature>
<feature type="region of interest" description="Disordered" evidence="6">
    <location>
        <begin position="143"/>
        <end position="166"/>
    </location>
</feature>
<feature type="domain" description="NuBaID C-terminal" evidence="8">
    <location>
        <begin position="275"/>
        <end position="351"/>
    </location>
</feature>
<dbReference type="Pfam" id="PF07967">
    <property type="entry name" value="zf-C3HC"/>
    <property type="match status" value="1"/>
</dbReference>
<dbReference type="GO" id="GO:0008270">
    <property type="term" value="F:zinc ion binding"/>
    <property type="evidence" value="ECO:0007669"/>
    <property type="project" value="UniProtKB-KW"/>
</dbReference>
<accession>A0A1Z5TDI0</accession>
<feature type="compositionally biased region" description="Low complexity" evidence="6">
    <location>
        <begin position="41"/>
        <end position="67"/>
    </location>
</feature>
<keyword evidence="3" id="KW-0863">Zinc-finger</keyword>
<dbReference type="InterPro" id="IPR012935">
    <property type="entry name" value="NuBaID_N"/>
</dbReference>
<proteinExistence type="predicted"/>